<sequence length="264" mass="28911">MLTSKNKVLTCIAIIFLILLMLPLVLVVVTSFNTANSISLPIQGFTLNWYKNILSQPDFIDGFIASLEVAIIASLLALVVGVLAVYGLTRSNIHHTSAFQSFFLSPTLIPEIVIGFALYQSVIVGLHLPVFIGLIIGHFLLCLPYVIRLVTAGMLMLDRHIEEAAWISGCSAKKTFFLVVLPNIKASIIAAFMMCFINSFNNIPISLFMNGPELTLLPQAIMNYLQNNYDPTVSAISVVLMVFTGVLMILVEKFIGVNELTGGK</sequence>
<dbReference type="GO" id="GO:0005886">
    <property type="term" value="C:plasma membrane"/>
    <property type="evidence" value="ECO:0007669"/>
    <property type="project" value="UniProtKB-SubCell"/>
</dbReference>
<dbReference type="AlphaFoldDB" id="A0A916VHC2"/>
<evidence type="ECO:0000256" key="4">
    <source>
        <dbReference type="ARBA" id="ARBA00022519"/>
    </source>
</evidence>
<evidence type="ECO:0000256" key="1">
    <source>
        <dbReference type="ARBA" id="ARBA00004429"/>
    </source>
</evidence>
<keyword evidence="4" id="KW-0997">Cell inner membrane</keyword>
<comment type="similarity">
    <text evidence="8">Belongs to the binding-protein-dependent transport system permease family.</text>
</comment>
<reference evidence="10" key="1">
    <citation type="submission" date="2020-08" db="EMBL/GenBank/DDBJ databases">
        <title>Taxonomic study for Lactobacillus species isolated from hardwood bark.</title>
        <authorList>
            <person name="Tohno M."/>
            <person name="Tanizawa Y."/>
        </authorList>
    </citation>
    <scope>NUCLEOTIDE SEQUENCE</scope>
    <source>
        <strain evidence="10">B40</strain>
    </source>
</reference>
<evidence type="ECO:0000256" key="3">
    <source>
        <dbReference type="ARBA" id="ARBA00022475"/>
    </source>
</evidence>
<evidence type="ECO:0000259" key="9">
    <source>
        <dbReference type="PROSITE" id="PS50928"/>
    </source>
</evidence>
<evidence type="ECO:0000313" key="11">
    <source>
        <dbReference type="Proteomes" id="UP000677218"/>
    </source>
</evidence>
<evidence type="ECO:0000256" key="8">
    <source>
        <dbReference type="RuleBase" id="RU363032"/>
    </source>
</evidence>
<dbReference type="CDD" id="cd06261">
    <property type="entry name" value="TM_PBP2"/>
    <property type="match status" value="1"/>
</dbReference>
<evidence type="ECO:0000256" key="2">
    <source>
        <dbReference type="ARBA" id="ARBA00022448"/>
    </source>
</evidence>
<dbReference type="InterPro" id="IPR035906">
    <property type="entry name" value="MetI-like_sf"/>
</dbReference>
<dbReference type="PROSITE" id="PS50928">
    <property type="entry name" value="ABC_TM1"/>
    <property type="match status" value="1"/>
</dbReference>
<dbReference type="EMBL" id="BMAY01000001">
    <property type="protein sequence ID" value="GFZ26158.1"/>
    <property type="molecule type" value="Genomic_DNA"/>
</dbReference>
<organism evidence="10 11">
    <name type="scientific">Lactobacillus corticis</name>
    <dbReference type="NCBI Taxonomy" id="2201249"/>
    <lineage>
        <taxon>Bacteria</taxon>
        <taxon>Bacillati</taxon>
        <taxon>Bacillota</taxon>
        <taxon>Bacilli</taxon>
        <taxon>Lactobacillales</taxon>
        <taxon>Lactobacillaceae</taxon>
        <taxon>Lactobacillus</taxon>
    </lineage>
</organism>
<dbReference type="Gene3D" id="1.10.3720.10">
    <property type="entry name" value="MetI-like"/>
    <property type="match status" value="1"/>
</dbReference>
<evidence type="ECO:0000256" key="5">
    <source>
        <dbReference type="ARBA" id="ARBA00022692"/>
    </source>
</evidence>
<feature type="transmembrane region" description="Helical" evidence="8">
    <location>
        <begin position="63"/>
        <end position="86"/>
    </location>
</feature>
<keyword evidence="6 8" id="KW-1133">Transmembrane helix</keyword>
<gene>
    <name evidence="10" type="primary">potC_1</name>
    <name evidence="10" type="ORF">LCB40_00380</name>
</gene>
<comment type="subcellular location">
    <subcellularLocation>
        <location evidence="1">Cell inner membrane</location>
        <topology evidence="1">Multi-pass membrane protein</topology>
    </subcellularLocation>
    <subcellularLocation>
        <location evidence="8">Cell membrane</location>
        <topology evidence="8">Multi-pass membrane protein</topology>
    </subcellularLocation>
</comment>
<evidence type="ECO:0000256" key="6">
    <source>
        <dbReference type="ARBA" id="ARBA00022989"/>
    </source>
</evidence>
<keyword evidence="11" id="KW-1185">Reference proteome</keyword>
<feature type="transmembrane region" description="Helical" evidence="8">
    <location>
        <begin position="98"/>
        <end position="119"/>
    </location>
</feature>
<keyword evidence="3" id="KW-1003">Cell membrane</keyword>
<dbReference type="InterPro" id="IPR000515">
    <property type="entry name" value="MetI-like"/>
</dbReference>
<comment type="caution">
    <text evidence="10">The sequence shown here is derived from an EMBL/GenBank/DDBJ whole genome shotgun (WGS) entry which is preliminary data.</text>
</comment>
<dbReference type="PANTHER" id="PTHR43357:SF4">
    <property type="entry name" value="INNER MEMBRANE ABC TRANSPORTER PERMEASE PROTEIN YDCV"/>
    <property type="match status" value="1"/>
</dbReference>
<proteinExistence type="inferred from homology"/>
<protein>
    <submittedName>
        <fullName evidence="10">Spermidine/putrescine ABC transporter permease protein</fullName>
    </submittedName>
</protein>
<dbReference type="Pfam" id="PF00528">
    <property type="entry name" value="BPD_transp_1"/>
    <property type="match status" value="1"/>
</dbReference>
<dbReference type="GO" id="GO:0055085">
    <property type="term" value="P:transmembrane transport"/>
    <property type="evidence" value="ECO:0007669"/>
    <property type="project" value="InterPro"/>
</dbReference>
<feature type="transmembrane region" description="Helical" evidence="8">
    <location>
        <begin position="131"/>
        <end position="155"/>
    </location>
</feature>
<dbReference type="RefSeq" id="WP_212779873.1">
    <property type="nucleotide sequence ID" value="NZ_BMAY01000001.1"/>
</dbReference>
<dbReference type="SUPFAM" id="SSF161098">
    <property type="entry name" value="MetI-like"/>
    <property type="match status" value="1"/>
</dbReference>
<dbReference type="Proteomes" id="UP000677218">
    <property type="component" value="Unassembled WGS sequence"/>
</dbReference>
<name>A0A916VHC2_9LACO</name>
<feature type="transmembrane region" description="Helical" evidence="8">
    <location>
        <begin position="232"/>
        <end position="251"/>
    </location>
</feature>
<feature type="domain" description="ABC transmembrane type-1" evidence="9">
    <location>
        <begin position="63"/>
        <end position="251"/>
    </location>
</feature>
<accession>A0A916VHC2</accession>
<keyword evidence="2 8" id="KW-0813">Transport</keyword>
<dbReference type="PANTHER" id="PTHR43357">
    <property type="entry name" value="INNER MEMBRANE ABC TRANSPORTER PERMEASE PROTEIN YDCV"/>
    <property type="match status" value="1"/>
</dbReference>
<evidence type="ECO:0000256" key="7">
    <source>
        <dbReference type="ARBA" id="ARBA00023136"/>
    </source>
</evidence>
<keyword evidence="5 8" id="KW-0812">Transmembrane</keyword>
<feature type="transmembrane region" description="Helical" evidence="8">
    <location>
        <begin position="176"/>
        <end position="200"/>
    </location>
</feature>
<evidence type="ECO:0000313" key="10">
    <source>
        <dbReference type="EMBL" id="GFZ26158.1"/>
    </source>
</evidence>
<keyword evidence="7 8" id="KW-0472">Membrane</keyword>